<name>A0ABR7YGK4_9SPHI</name>
<dbReference type="InterPro" id="IPR013221">
    <property type="entry name" value="Mur_ligase_cen"/>
</dbReference>
<dbReference type="Proteomes" id="UP000651271">
    <property type="component" value="Unassembled WGS sequence"/>
</dbReference>
<evidence type="ECO:0000313" key="3">
    <source>
        <dbReference type="EMBL" id="MBD1430451.1"/>
    </source>
</evidence>
<dbReference type="InterPro" id="IPR036615">
    <property type="entry name" value="Mur_ligase_C_dom_sf"/>
</dbReference>
<reference evidence="3 4" key="1">
    <citation type="submission" date="2020-08" db="EMBL/GenBank/DDBJ databases">
        <title>Sphingobacterium sp. DN04309 isolated from aquaculture water.</title>
        <authorList>
            <person name="Zhang M."/>
        </authorList>
    </citation>
    <scope>NUCLEOTIDE SEQUENCE [LARGE SCALE GENOMIC DNA]</scope>
    <source>
        <strain evidence="3 4">DN04309</strain>
    </source>
</reference>
<evidence type="ECO:0000313" key="4">
    <source>
        <dbReference type="Proteomes" id="UP000651271"/>
    </source>
</evidence>
<dbReference type="PANTHER" id="PTHR43445">
    <property type="entry name" value="UDP-N-ACETYLMURAMATE--L-ALANINE LIGASE-RELATED"/>
    <property type="match status" value="1"/>
</dbReference>
<dbReference type="EMBL" id="JACOIJ010000027">
    <property type="protein sequence ID" value="MBD1430451.1"/>
    <property type="molecule type" value="Genomic_DNA"/>
</dbReference>
<dbReference type="InterPro" id="IPR036565">
    <property type="entry name" value="Mur-like_cat_sf"/>
</dbReference>
<dbReference type="InterPro" id="IPR000713">
    <property type="entry name" value="Mur_ligase_N"/>
</dbReference>
<accession>A0ABR7YGK4</accession>
<dbReference type="SUPFAM" id="SSF51984">
    <property type="entry name" value="MurCD N-terminal domain"/>
    <property type="match status" value="1"/>
</dbReference>
<dbReference type="Pfam" id="PF01225">
    <property type="entry name" value="Mur_ligase"/>
    <property type="match status" value="1"/>
</dbReference>
<feature type="domain" description="Mur ligase N-terminal catalytic" evidence="1">
    <location>
        <begin position="2"/>
        <end position="99"/>
    </location>
</feature>
<comment type="caution">
    <text evidence="3">The sequence shown here is derived from an EMBL/GenBank/DDBJ whole genome shotgun (WGS) entry which is preliminary data.</text>
</comment>
<gene>
    <name evidence="3" type="ORF">H8B04_12910</name>
</gene>
<feature type="domain" description="Mur ligase central" evidence="2">
    <location>
        <begin position="108"/>
        <end position="284"/>
    </location>
</feature>
<evidence type="ECO:0000259" key="2">
    <source>
        <dbReference type="Pfam" id="PF08245"/>
    </source>
</evidence>
<dbReference type="Gene3D" id="3.40.50.720">
    <property type="entry name" value="NAD(P)-binding Rossmann-like Domain"/>
    <property type="match status" value="1"/>
</dbReference>
<dbReference type="Pfam" id="PF08245">
    <property type="entry name" value="Mur_ligase_M"/>
    <property type="match status" value="1"/>
</dbReference>
<sequence>MRIHFIAIGGSVMHNLAISLARLGHQVSGSDDQIVEPSKSNLREAGLYPSKIGWNPDNITEELDAIILGKHAEADNSELLKAQELGIKIYSFPEFVYEQSKNKIRVVIAGTFGKTTIVSMIMHVLKHLGKEFDYVVGAQLEGFESLIKLTSSAPIVLIEGDEYYASSIDEHSKFHYYHPNIALISNVVWDEYKTEVSEEVYFQQFKEFIDTIVSKGTLVYNKEDANVVKIVGDTKDCKINRHGYKMPNYTINKGITYIEVGDEQIPLQIIGKQNLSNIAGAYTVCEWLGIKRAEFYESISSFKSSIRYLEFVKSDGQSVVYQDFAHTPTKLRSSIHAVKEQFSNEKLLTVIELNPYDILKDDKLQLYRNSMSESDRAIVYVNKNSIKEKNIVLDNVISEIFSTFNHNNMTIITNIEELNNFLEKFESQGFNLLFMSSDNNIGVNVLSFSDKFLSKKVKKFE</sequence>
<organism evidence="3 4">
    <name type="scientific">Sphingobacterium litopenaei</name>
    <dbReference type="NCBI Taxonomy" id="2763500"/>
    <lineage>
        <taxon>Bacteria</taxon>
        <taxon>Pseudomonadati</taxon>
        <taxon>Bacteroidota</taxon>
        <taxon>Sphingobacteriia</taxon>
        <taxon>Sphingobacteriales</taxon>
        <taxon>Sphingobacteriaceae</taxon>
        <taxon>Sphingobacterium</taxon>
    </lineage>
</organism>
<protein>
    <submittedName>
        <fullName evidence="3">Peptidoglycan synthetase</fullName>
    </submittedName>
</protein>
<dbReference type="Gene3D" id="3.40.1190.10">
    <property type="entry name" value="Mur-like, catalytic domain"/>
    <property type="match status" value="1"/>
</dbReference>
<dbReference type="SUPFAM" id="SSF53244">
    <property type="entry name" value="MurD-like peptide ligases, peptide-binding domain"/>
    <property type="match status" value="1"/>
</dbReference>
<evidence type="ECO:0000259" key="1">
    <source>
        <dbReference type="Pfam" id="PF01225"/>
    </source>
</evidence>
<dbReference type="InterPro" id="IPR050061">
    <property type="entry name" value="MurCDEF_pg_biosynth"/>
</dbReference>
<proteinExistence type="predicted"/>
<dbReference type="PANTHER" id="PTHR43445:SF5">
    <property type="entry name" value="UDP-N-ACETYLMURAMATE--L-ALANYL-GAMMA-D-GLUTAMYL-MESO-2,6-DIAMINOHEPTANDIOATE LIGASE"/>
    <property type="match status" value="1"/>
</dbReference>
<dbReference type="Gene3D" id="3.90.190.20">
    <property type="entry name" value="Mur ligase, C-terminal domain"/>
    <property type="match status" value="1"/>
</dbReference>
<keyword evidence="4" id="KW-1185">Reference proteome</keyword>
<dbReference type="RefSeq" id="WP_190302615.1">
    <property type="nucleotide sequence ID" value="NZ_JACOIJ010000027.1"/>
</dbReference>
<dbReference type="SUPFAM" id="SSF53623">
    <property type="entry name" value="MurD-like peptide ligases, catalytic domain"/>
    <property type="match status" value="1"/>
</dbReference>